<dbReference type="PROSITE" id="PS51257">
    <property type="entry name" value="PROKAR_LIPOPROTEIN"/>
    <property type="match status" value="1"/>
</dbReference>
<evidence type="ECO:0000313" key="2">
    <source>
        <dbReference type="EMBL" id="MFD2727336.1"/>
    </source>
</evidence>
<protein>
    <recommendedName>
        <fullName evidence="4">Lipocalin-like domain-containing protein</fullName>
    </recommendedName>
</protein>
<proteinExistence type="predicted"/>
<dbReference type="RefSeq" id="WP_380293091.1">
    <property type="nucleotide sequence ID" value="NZ_JBHULY010000034.1"/>
</dbReference>
<organism evidence="2 3">
    <name type="scientific">Hyunsoonleella rubra</name>
    <dbReference type="NCBI Taxonomy" id="1737062"/>
    <lineage>
        <taxon>Bacteria</taxon>
        <taxon>Pseudomonadati</taxon>
        <taxon>Bacteroidota</taxon>
        <taxon>Flavobacteriia</taxon>
        <taxon>Flavobacteriales</taxon>
        <taxon>Flavobacteriaceae</taxon>
    </lineage>
</organism>
<evidence type="ECO:0000256" key="1">
    <source>
        <dbReference type="SAM" id="SignalP"/>
    </source>
</evidence>
<dbReference type="EMBL" id="JBHULY010000034">
    <property type="protein sequence ID" value="MFD2727336.1"/>
    <property type="molecule type" value="Genomic_DNA"/>
</dbReference>
<feature type="chain" id="PRO_5046440974" description="Lipocalin-like domain-containing protein" evidence="1">
    <location>
        <begin position="23"/>
        <end position="167"/>
    </location>
</feature>
<evidence type="ECO:0008006" key="4">
    <source>
        <dbReference type="Google" id="ProtNLM"/>
    </source>
</evidence>
<comment type="caution">
    <text evidence="2">The sequence shown here is derived from an EMBL/GenBank/DDBJ whole genome shotgun (WGS) entry which is preliminary data.</text>
</comment>
<gene>
    <name evidence="2" type="ORF">ACFSR8_14025</name>
</gene>
<keyword evidence="3" id="KW-1185">Reference proteome</keyword>
<dbReference type="Proteomes" id="UP001597476">
    <property type="component" value="Unassembled WGS sequence"/>
</dbReference>
<name>A0ABW5TE32_9FLAO</name>
<reference evidence="3" key="1">
    <citation type="journal article" date="2019" name="Int. J. Syst. Evol. Microbiol.">
        <title>The Global Catalogue of Microorganisms (GCM) 10K type strain sequencing project: providing services to taxonomists for standard genome sequencing and annotation.</title>
        <authorList>
            <consortium name="The Broad Institute Genomics Platform"/>
            <consortium name="The Broad Institute Genome Sequencing Center for Infectious Disease"/>
            <person name="Wu L."/>
            <person name="Ma J."/>
        </authorList>
    </citation>
    <scope>NUCLEOTIDE SEQUENCE [LARGE SCALE GENOMIC DNA]</scope>
    <source>
        <strain evidence="3">KCTC 42398</strain>
    </source>
</reference>
<sequence>MKTKILNLLTLTAFTIALFSCSSDGDAPISAPAGSWLLTSLSIESSFDFNSDGQASRNMFVETDCYENDFIQIKEDGTVRIVSGLTFISVDDNFNPFHECLSGFDRESTWTQDGNTITIENGSQDIVGVFSGNTVTATLTDFFEVEVYNGTEVVSTREDVTLTYTKE</sequence>
<accession>A0ABW5TE32</accession>
<feature type="signal peptide" evidence="1">
    <location>
        <begin position="1"/>
        <end position="22"/>
    </location>
</feature>
<keyword evidence="1" id="KW-0732">Signal</keyword>
<evidence type="ECO:0000313" key="3">
    <source>
        <dbReference type="Proteomes" id="UP001597476"/>
    </source>
</evidence>